<dbReference type="InterPro" id="IPR032350">
    <property type="entry name" value="Nbr1_FW"/>
</dbReference>
<feature type="domain" description="Nbr1 FW" evidence="3">
    <location>
        <begin position="136"/>
        <end position="246"/>
    </location>
</feature>
<gene>
    <name evidence="4" type="ORF">H8E29_10330</name>
</gene>
<evidence type="ECO:0000259" key="3">
    <source>
        <dbReference type="Pfam" id="PF16158"/>
    </source>
</evidence>
<dbReference type="CDD" id="cd14947">
    <property type="entry name" value="NBR1_like"/>
    <property type="match status" value="1"/>
</dbReference>
<dbReference type="AlphaFoldDB" id="A0A8J6TFS0"/>
<feature type="chain" id="PRO_5035276257" description="Nbr1 FW domain-containing protein" evidence="2">
    <location>
        <begin position="27"/>
        <end position="249"/>
    </location>
</feature>
<dbReference type="InterPro" id="IPR013783">
    <property type="entry name" value="Ig-like_fold"/>
</dbReference>
<feature type="region of interest" description="Disordered" evidence="1">
    <location>
        <begin position="174"/>
        <end position="193"/>
    </location>
</feature>
<evidence type="ECO:0000256" key="1">
    <source>
        <dbReference type="SAM" id="MobiDB-lite"/>
    </source>
</evidence>
<dbReference type="Proteomes" id="UP000614469">
    <property type="component" value="Unassembled WGS sequence"/>
</dbReference>
<proteinExistence type="predicted"/>
<name>A0A8J6TFS0_9CHLR</name>
<accession>A0A8J6TFS0</accession>
<sequence length="249" mass="26304">MKHTHTKWRIVLLITLILTLTACGGAAEPPPTEIDPVAIFTSAAATVAAQLTETAISFSPTPEPATEIPTALPTATLINLNVTPLVNLEATPIGTAPTLIPGAPTLIPTLTPGTLLTTPTGPICDEMTYGNPVDVNYPDGSTVKAGHNFEKIWRVYNTGVCTWDEGYMLVPVGSKSSRSDDNNPLDAANPAWGSSKKSKIVEPGGVIDIGVKLTAPLDVGEYETHFRLQNDRGVYFGGILSVYIVVKGN</sequence>
<dbReference type="PANTHER" id="PTHR20930:SF0">
    <property type="entry name" value="PROTEIN ILRUN"/>
    <property type="match status" value="1"/>
</dbReference>
<dbReference type="Gene3D" id="2.60.40.10">
    <property type="entry name" value="Immunoglobulins"/>
    <property type="match status" value="1"/>
</dbReference>
<dbReference type="EMBL" id="JACNJN010000119">
    <property type="protein sequence ID" value="MBC8335653.1"/>
    <property type="molecule type" value="Genomic_DNA"/>
</dbReference>
<dbReference type="PANTHER" id="PTHR20930">
    <property type="entry name" value="OVARIAN CARCINOMA ANTIGEN CA125-RELATED"/>
    <property type="match status" value="1"/>
</dbReference>
<evidence type="ECO:0000313" key="5">
    <source>
        <dbReference type="Proteomes" id="UP000614469"/>
    </source>
</evidence>
<organism evidence="4 5">
    <name type="scientific">Candidatus Desulfolinea nitratireducens</name>
    <dbReference type="NCBI Taxonomy" id="2841698"/>
    <lineage>
        <taxon>Bacteria</taxon>
        <taxon>Bacillati</taxon>
        <taxon>Chloroflexota</taxon>
        <taxon>Anaerolineae</taxon>
        <taxon>Anaerolineales</taxon>
        <taxon>Anaerolineales incertae sedis</taxon>
        <taxon>Candidatus Desulfolinea</taxon>
    </lineage>
</organism>
<comment type="caution">
    <text evidence="4">The sequence shown here is derived from an EMBL/GenBank/DDBJ whole genome shotgun (WGS) entry which is preliminary data.</text>
</comment>
<protein>
    <recommendedName>
        <fullName evidence="3">Nbr1 FW domain-containing protein</fullName>
    </recommendedName>
</protein>
<dbReference type="Pfam" id="PF16158">
    <property type="entry name" value="N_BRCA1_IG"/>
    <property type="match status" value="1"/>
</dbReference>
<dbReference type="PROSITE" id="PS51257">
    <property type="entry name" value="PROKAR_LIPOPROTEIN"/>
    <property type="match status" value="1"/>
</dbReference>
<evidence type="ECO:0000256" key="2">
    <source>
        <dbReference type="SAM" id="SignalP"/>
    </source>
</evidence>
<keyword evidence="2" id="KW-0732">Signal</keyword>
<evidence type="ECO:0000313" key="4">
    <source>
        <dbReference type="EMBL" id="MBC8335653.1"/>
    </source>
</evidence>
<feature type="signal peptide" evidence="2">
    <location>
        <begin position="1"/>
        <end position="26"/>
    </location>
</feature>
<reference evidence="4 5" key="1">
    <citation type="submission" date="2020-08" db="EMBL/GenBank/DDBJ databases">
        <title>Bridging the membrane lipid divide: bacteria of the FCB group superphylum have the potential to synthesize archaeal ether lipids.</title>
        <authorList>
            <person name="Villanueva L."/>
            <person name="Von Meijenfeldt F.A.B."/>
            <person name="Westbye A.B."/>
            <person name="Yadav S."/>
            <person name="Hopmans E.C."/>
            <person name="Dutilh B.E."/>
            <person name="Sinninghe Damste J.S."/>
        </authorList>
    </citation>
    <scope>NUCLEOTIDE SEQUENCE [LARGE SCALE GENOMIC DNA]</scope>
    <source>
        <strain evidence="4">NIOZ-UU36</strain>
    </source>
</reference>